<keyword evidence="3" id="KW-0813">Transport</keyword>
<keyword evidence="9" id="KW-0539">Nucleus</keyword>
<dbReference type="SUPFAM" id="SSF54648">
    <property type="entry name" value="DLC"/>
    <property type="match status" value="1"/>
</dbReference>
<name>A0A075A339_OPIVI</name>
<dbReference type="Pfam" id="PF01221">
    <property type="entry name" value="Dynein_light"/>
    <property type="match status" value="1"/>
</dbReference>
<dbReference type="GO" id="GO:0015031">
    <property type="term" value="P:protein transport"/>
    <property type="evidence" value="ECO:0007669"/>
    <property type="project" value="UniProtKB-KW"/>
</dbReference>
<keyword evidence="10" id="KW-0243">Dynein</keyword>
<evidence type="ECO:0000256" key="10">
    <source>
        <dbReference type="RuleBase" id="RU365010"/>
    </source>
</evidence>
<dbReference type="SMART" id="SM01375">
    <property type="entry name" value="Dynein_light"/>
    <property type="match status" value="1"/>
</dbReference>
<keyword evidence="6" id="KW-0509">mRNA transport</keyword>
<dbReference type="CTD" id="20317664"/>
<gene>
    <name evidence="11" type="ORF">T265_03477</name>
</gene>
<evidence type="ECO:0000256" key="5">
    <source>
        <dbReference type="ARBA" id="ARBA00022701"/>
    </source>
</evidence>
<evidence type="ECO:0000256" key="9">
    <source>
        <dbReference type="ARBA" id="ARBA00023242"/>
    </source>
</evidence>
<dbReference type="EMBL" id="KL596668">
    <property type="protein sequence ID" value="KER29995.1"/>
    <property type="molecule type" value="Genomic_DNA"/>
</dbReference>
<keyword evidence="4 10" id="KW-0963">Cytoplasm</keyword>
<evidence type="ECO:0000256" key="8">
    <source>
        <dbReference type="ARBA" id="ARBA00023212"/>
    </source>
</evidence>
<sequence>MADRVTVLNTEMNKEMLEYAVETTREAFEKYNVETQIAEFIKKRLDEKYARSWHCVVGTWYGSYVTHEHGHFVDMMYGNKAVLLFKAN</sequence>
<dbReference type="PANTHER" id="PTHR11886:SF35">
    <property type="entry name" value="DYNEIN LIGHT CHAIN"/>
    <property type="match status" value="1"/>
</dbReference>
<dbReference type="GeneID" id="20317664"/>
<dbReference type="Proteomes" id="UP000054324">
    <property type="component" value="Unassembled WGS sequence"/>
</dbReference>
<dbReference type="GO" id="GO:0007017">
    <property type="term" value="P:microtubule-based process"/>
    <property type="evidence" value="ECO:0007669"/>
    <property type="project" value="InterPro"/>
</dbReference>
<dbReference type="InterPro" id="IPR001372">
    <property type="entry name" value="Dynein_light_chain_typ-1/2"/>
</dbReference>
<keyword evidence="10" id="KW-0505">Motor protein</keyword>
<evidence type="ECO:0000256" key="1">
    <source>
        <dbReference type="ARBA" id="ARBA00004123"/>
    </source>
</evidence>
<dbReference type="GO" id="GO:0005868">
    <property type="term" value="C:cytoplasmic dynein complex"/>
    <property type="evidence" value="ECO:0007669"/>
    <property type="project" value="TreeGrafter"/>
</dbReference>
<dbReference type="GO" id="GO:0051028">
    <property type="term" value="P:mRNA transport"/>
    <property type="evidence" value="ECO:0007669"/>
    <property type="project" value="UniProtKB-KW"/>
</dbReference>
<dbReference type="RefSeq" id="XP_009166241.1">
    <property type="nucleotide sequence ID" value="XM_009167977.1"/>
</dbReference>
<dbReference type="KEGG" id="ovi:T265_03477"/>
<evidence type="ECO:0000256" key="4">
    <source>
        <dbReference type="ARBA" id="ARBA00022490"/>
    </source>
</evidence>
<dbReference type="AlphaFoldDB" id="A0A075A339"/>
<dbReference type="OrthoDB" id="10033309at2759"/>
<keyword evidence="5 10" id="KW-0493">Microtubule</keyword>
<evidence type="ECO:0000256" key="7">
    <source>
        <dbReference type="ARBA" id="ARBA00022927"/>
    </source>
</evidence>
<accession>A0A075A339</accession>
<evidence type="ECO:0000256" key="6">
    <source>
        <dbReference type="ARBA" id="ARBA00022816"/>
    </source>
</evidence>
<dbReference type="Gene3D" id="3.30.740.10">
    <property type="entry name" value="Protein Inhibitor Of Neuronal Nitric Oxide Synthase"/>
    <property type="match status" value="1"/>
</dbReference>
<keyword evidence="12" id="KW-1185">Reference proteome</keyword>
<evidence type="ECO:0000313" key="12">
    <source>
        <dbReference type="Proteomes" id="UP000054324"/>
    </source>
</evidence>
<dbReference type="GO" id="GO:0045505">
    <property type="term" value="F:dynein intermediate chain binding"/>
    <property type="evidence" value="ECO:0007669"/>
    <property type="project" value="TreeGrafter"/>
</dbReference>
<keyword evidence="8 10" id="KW-0206">Cytoskeleton</keyword>
<dbReference type="GO" id="GO:0005874">
    <property type="term" value="C:microtubule"/>
    <property type="evidence" value="ECO:0007669"/>
    <property type="project" value="UniProtKB-KW"/>
</dbReference>
<comment type="similarity">
    <text evidence="10">Belongs to the dynein light chain family.</text>
</comment>
<protein>
    <recommendedName>
        <fullName evidence="10">Dynein light chain</fullName>
    </recommendedName>
</protein>
<evidence type="ECO:0000256" key="2">
    <source>
        <dbReference type="ARBA" id="ARBA00004245"/>
    </source>
</evidence>
<organism evidence="11 12">
    <name type="scientific">Opisthorchis viverrini</name>
    <name type="common">Southeast Asian liver fluke</name>
    <dbReference type="NCBI Taxonomy" id="6198"/>
    <lineage>
        <taxon>Eukaryota</taxon>
        <taxon>Metazoa</taxon>
        <taxon>Spiralia</taxon>
        <taxon>Lophotrochozoa</taxon>
        <taxon>Platyhelminthes</taxon>
        <taxon>Trematoda</taxon>
        <taxon>Digenea</taxon>
        <taxon>Opisthorchiida</taxon>
        <taxon>Opisthorchiata</taxon>
        <taxon>Opisthorchiidae</taxon>
        <taxon>Opisthorchis</taxon>
    </lineage>
</organism>
<dbReference type="GO" id="GO:0005634">
    <property type="term" value="C:nucleus"/>
    <property type="evidence" value="ECO:0007669"/>
    <property type="project" value="UniProtKB-SubCell"/>
</dbReference>
<proteinExistence type="inferred from homology"/>
<keyword evidence="7" id="KW-0653">Protein transport</keyword>
<comment type="subcellular location">
    <subcellularLocation>
        <location evidence="2 10">Cytoplasm</location>
        <location evidence="2 10">Cytoskeleton</location>
    </subcellularLocation>
    <subcellularLocation>
        <location evidence="1">Nucleus</location>
    </subcellularLocation>
</comment>
<dbReference type="InterPro" id="IPR037177">
    <property type="entry name" value="DLC_sf"/>
</dbReference>
<evidence type="ECO:0000313" key="11">
    <source>
        <dbReference type="EMBL" id="KER29995.1"/>
    </source>
</evidence>
<reference evidence="11 12" key="1">
    <citation type="submission" date="2013-11" db="EMBL/GenBank/DDBJ databases">
        <title>Opisthorchis viverrini - life in the bile duct.</title>
        <authorList>
            <person name="Young N.D."/>
            <person name="Nagarajan N."/>
            <person name="Lin S.J."/>
            <person name="Korhonen P.K."/>
            <person name="Jex A.R."/>
            <person name="Hall R.S."/>
            <person name="Safavi-Hemami H."/>
            <person name="Kaewkong W."/>
            <person name="Bertrand D."/>
            <person name="Gao S."/>
            <person name="Seet Q."/>
            <person name="Wongkham S."/>
            <person name="Teh B.T."/>
            <person name="Wongkham C."/>
            <person name="Intapan P.M."/>
            <person name="Maleewong W."/>
            <person name="Yang X."/>
            <person name="Hu M."/>
            <person name="Wang Z."/>
            <person name="Hofmann A."/>
            <person name="Sternberg P.W."/>
            <person name="Tan P."/>
            <person name="Wang J."/>
            <person name="Gasser R.B."/>
        </authorList>
    </citation>
    <scope>NUCLEOTIDE SEQUENCE [LARGE SCALE GENOMIC DNA]</scope>
</reference>
<dbReference type="FunFam" id="3.30.740.10:FF:000005">
    <property type="entry name" value="Dynein light chain"/>
    <property type="match status" value="1"/>
</dbReference>
<evidence type="ECO:0000256" key="3">
    <source>
        <dbReference type="ARBA" id="ARBA00022448"/>
    </source>
</evidence>
<dbReference type="STRING" id="6198.A0A075A339"/>
<dbReference type="PANTHER" id="PTHR11886">
    <property type="entry name" value="DYNEIN LIGHT CHAIN"/>
    <property type="match status" value="1"/>
</dbReference>